<proteinExistence type="predicted"/>
<name>A0A222WW74_9BACL</name>
<evidence type="ECO:0000313" key="2">
    <source>
        <dbReference type="Proteomes" id="UP000214666"/>
    </source>
</evidence>
<keyword evidence="2" id="KW-1185">Reference proteome</keyword>
<gene>
    <name evidence="1" type="ORF">B4V02_20705</name>
</gene>
<sequence>MMLKKWPLLFMLGIIILASVGWNSGVSHASYYYEYTWEKYKGTEVRNYKLTPVSGRAASMDQKKFFAAISKTPNVYGGFSGYRTGKTTGVATKSVTDGVYKYSVTDFIRDKEPEILEYVNPIGGIPGRWNGTDDIRVFMRGSEAASLAELFYEGTPTDGRYHFNANDVYLVTFRSSTVKPISEMSAEALIEEGTPTFINQELVGQIKGRDPAAYPSNGILNGYFYVYKGSEVKVN</sequence>
<dbReference type="EMBL" id="CP020028">
    <property type="protein sequence ID" value="ASR50011.1"/>
    <property type="molecule type" value="Genomic_DNA"/>
</dbReference>
<dbReference type="AlphaFoldDB" id="A0A222WW74"/>
<dbReference type="KEGG" id="pkb:B4V02_20705"/>
<organism evidence="1 2">
    <name type="scientific">Paenibacillus kribbensis</name>
    <dbReference type="NCBI Taxonomy" id="172713"/>
    <lineage>
        <taxon>Bacteria</taxon>
        <taxon>Bacillati</taxon>
        <taxon>Bacillota</taxon>
        <taxon>Bacilli</taxon>
        <taxon>Bacillales</taxon>
        <taxon>Paenibacillaceae</taxon>
        <taxon>Paenibacillus</taxon>
    </lineage>
</organism>
<dbReference type="OrthoDB" id="2635758at2"/>
<dbReference type="STRING" id="172713.GCA_001705305_03285"/>
<protein>
    <submittedName>
        <fullName evidence="1">Uncharacterized protein</fullName>
    </submittedName>
</protein>
<accession>A0A222WW74</accession>
<evidence type="ECO:0000313" key="1">
    <source>
        <dbReference type="EMBL" id="ASR50011.1"/>
    </source>
</evidence>
<dbReference type="Proteomes" id="UP000214666">
    <property type="component" value="Chromosome"/>
</dbReference>
<reference evidence="1 2" key="1">
    <citation type="submission" date="2017-03" db="EMBL/GenBank/DDBJ databases">
        <title>Complete genome sequence of Paenibacillus Kribbensis producing bioflocculants.</title>
        <authorList>
            <person name="Lee H.-G."/>
            <person name="Oh H.-M."/>
        </authorList>
    </citation>
    <scope>NUCLEOTIDE SEQUENCE [LARGE SCALE GENOMIC DNA]</scope>
    <source>
        <strain evidence="1 2">AM49</strain>
    </source>
</reference>